<protein>
    <submittedName>
        <fullName evidence="2">Uncharacterized protein</fullName>
    </submittedName>
</protein>
<dbReference type="STRING" id="263475.AMD00_12880"/>
<keyword evidence="3" id="KW-1185">Reference proteome</keyword>
<name>A0A0M0LEC6_9BACL</name>
<organism evidence="2 3">
    <name type="scientific">Viridibacillus arvi</name>
    <dbReference type="NCBI Taxonomy" id="263475"/>
    <lineage>
        <taxon>Bacteria</taxon>
        <taxon>Bacillati</taxon>
        <taxon>Bacillota</taxon>
        <taxon>Bacilli</taxon>
        <taxon>Bacillales</taxon>
        <taxon>Caryophanaceae</taxon>
        <taxon>Viridibacillus</taxon>
    </lineage>
</organism>
<feature type="transmembrane region" description="Helical" evidence="1">
    <location>
        <begin position="33"/>
        <end position="60"/>
    </location>
</feature>
<gene>
    <name evidence="2" type="ORF">AMD00_12880</name>
</gene>
<evidence type="ECO:0000313" key="2">
    <source>
        <dbReference type="EMBL" id="KOO49267.1"/>
    </source>
</evidence>
<feature type="transmembrane region" description="Helical" evidence="1">
    <location>
        <begin position="7"/>
        <end position="27"/>
    </location>
</feature>
<sequence>MVGSILWNCWASLIGFSIYFFMTFQSIKTPTTILFNSFLIALVVFLIAFLVRFVIAFVFFSPQSEDLTLAEGELAVNDGQVKEQQTGQVHNNIEEDAEEVAKVVQSMMLEDIK</sequence>
<dbReference type="EMBL" id="LILB01000005">
    <property type="protein sequence ID" value="KOO49267.1"/>
    <property type="molecule type" value="Genomic_DNA"/>
</dbReference>
<keyword evidence="1" id="KW-1133">Transmembrane helix</keyword>
<dbReference type="Proteomes" id="UP000036867">
    <property type="component" value="Unassembled WGS sequence"/>
</dbReference>
<comment type="caution">
    <text evidence="2">The sequence shown here is derived from an EMBL/GenBank/DDBJ whole genome shotgun (WGS) entry which is preliminary data.</text>
</comment>
<dbReference type="AlphaFoldDB" id="A0A0M0LEC6"/>
<accession>A0A0M0LEC6</accession>
<dbReference type="RefSeq" id="WP_053417449.1">
    <property type="nucleotide sequence ID" value="NZ_LILB01000005.1"/>
</dbReference>
<proteinExistence type="predicted"/>
<dbReference type="OrthoDB" id="2456374at2"/>
<evidence type="ECO:0000256" key="1">
    <source>
        <dbReference type="SAM" id="Phobius"/>
    </source>
</evidence>
<reference evidence="3" key="1">
    <citation type="submission" date="2015-08" db="EMBL/GenBank/DDBJ databases">
        <title>Fjat-10028 dsm 16317.</title>
        <authorList>
            <person name="Liu B."/>
            <person name="Wang J."/>
            <person name="Zhu Y."/>
            <person name="Liu G."/>
            <person name="Chen Q."/>
            <person name="Chen Z."/>
            <person name="Lan J."/>
            <person name="Che J."/>
            <person name="Ge C."/>
            <person name="Shi H."/>
            <person name="Pan Z."/>
            <person name="Liu X."/>
        </authorList>
    </citation>
    <scope>NUCLEOTIDE SEQUENCE [LARGE SCALE GENOMIC DNA]</scope>
    <source>
        <strain evidence="3">DSM 16317</strain>
    </source>
</reference>
<evidence type="ECO:0000313" key="3">
    <source>
        <dbReference type="Proteomes" id="UP000036867"/>
    </source>
</evidence>
<keyword evidence="1" id="KW-0472">Membrane</keyword>
<dbReference type="GeneID" id="301136987"/>
<keyword evidence="1" id="KW-0812">Transmembrane</keyword>